<evidence type="ECO:0008006" key="3">
    <source>
        <dbReference type="Google" id="ProtNLM"/>
    </source>
</evidence>
<reference evidence="1 2" key="1">
    <citation type="submission" date="2019-02" db="EMBL/GenBank/DDBJ databases">
        <title>Deep-cultivation of Planctomycetes and their phenomic and genomic characterization uncovers novel biology.</title>
        <authorList>
            <person name="Wiegand S."/>
            <person name="Jogler M."/>
            <person name="Boedeker C."/>
            <person name="Pinto D."/>
            <person name="Vollmers J."/>
            <person name="Rivas-Marin E."/>
            <person name="Kohn T."/>
            <person name="Peeters S.H."/>
            <person name="Heuer A."/>
            <person name="Rast P."/>
            <person name="Oberbeckmann S."/>
            <person name="Bunk B."/>
            <person name="Jeske O."/>
            <person name="Meyerdierks A."/>
            <person name="Storesund J.E."/>
            <person name="Kallscheuer N."/>
            <person name="Luecker S."/>
            <person name="Lage O.M."/>
            <person name="Pohl T."/>
            <person name="Merkel B.J."/>
            <person name="Hornburger P."/>
            <person name="Mueller R.-W."/>
            <person name="Bruemmer F."/>
            <person name="Labrenz M."/>
            <person name="Spormann A.M."/>
            <person name="Op den Camp H."/>
            <person name="Overmann J."/>
            <person name="Amann R."/>
            <person name="Jetten M.S.M."/>
            <person name="Mascher T."/>
            <person name="Medema M.H."/>
            <person name="Devos D.P."/>
            <person name="Kaster A.-K."/>
            <person name="Ovreas L."/>
            <person name="Rohde M."/>
            <person name="Galperin M.Y."/>
            <person name="Jogler C."/>
        </authorList>
    </citation>
    <scope>NUCLEOTIDE SEQUENCE [LARGE SCALE GENOMIC DNA]</scope>
    <source>
        <strain evidence="1 2">Pan181</strain>
    </source>
</reference>
<dbReference type="PROSITE" id="PS51257">
    <property type="entry name" value="PROKAR_LIPOPROTEIN"/>
    <property type="match status" value="1"/>
</dbReference>
<protein>
    <recommendedName>
        <fullName evidence="3">Nickel uptake substrate-specific transmembrane region</fullName>
    </recommendedName>
</protein>
<accession>A0A518APQ1</accession>
<name>A0A518APQ1_9BACT</name>
<dbReference type="AlphaFoldDB" id="A0A518APQ1"/>
<dbReference type="OrthoDB" id="281179at2"/>
<proteinExistence type="predicted"/>
<evidence type="ECO:0000313" key="1">
    <source>
        <dbReference type="EMBL" id="QDU56692.1"/>
    </source>
</evidence>
<dbReference type="Proteomes" id="UP000315750">
    <property type="component" value="Chromosome"/>
</dbReference>
<organism evidence="1 2">
    <name type="scientific">Aeoliella mucimassa</name>
    <dbReference type="NCBI Taxonomy" id="2527972"/>
    <lineage>
        <taxon>Bacteria</taxon>
        <taxon>Pseudomonadati</taxon>
        <taxon>Planctomycetota</taxon>
        <taxon>Planctomycetia</taxon>
        <taxon>Pirellulales</taxon>
        <taxon>Lacipirellulaceae</taxon>
        <taxon>Aeoliella</taxon>
    </lineage>
</organism>
<keyword evidence="2" id="KW-1185">Reference proteome</keyword>
<sequence>MSRFRTFVLLTLIFGSVAGCGNKNDGRPQRVPVSGRVLLDGEAAAEAMVVFYPSNGSTPAAQGNTDAEGNFTLSTFDAKDGAVPGSYLVLVSKKHSDNELTGAESREYFARTGSPPPLPTYRDLLPAKFASHETTDLIAEVMATGENNFHFELKSND</sequence>
<dbReference type="RefSeq" id="WP_145247394.1">
    <property type="nucleotide sequence ID" value="NZ_CP036278.1"/>
</dbReference>
<dbReference type="KEGG" id="amuc:Pan181_29020"/>
<gene>
    <name evidence="1" type="ORF">Pan181_29020</name>
</gene>
<evidence type="ECO:0000313" key="2">
    <source>
        <dbReference type="Proteomes" id="UP000315750"/>
    </source>
</evidence>
<dbReference type="EMBL" id="CP036278">
    <property type="protein sequence ID" value="QDU56692.1"/>
    <property type="molecule type" value="Genomic_DNA"/>
</dbReference>